<accession>A0ABV6KMQ7</accession>
<evidence type="ECO:0000256" key="3">
    <source>
        <dbReference type="ARBA" id="ARBA00022741"/>
    </source>
</evidence>
<keyword evidence="7" id="KW-1185">Reference proteome</keyword>
<sequence length="265" mass="29914">MVLHMKDVSFIRGEKWILQHINWNIHEGENWVLFGLNGAGKTALLNIVNGYYYPTKGKVSVLGREFGRDPIGGELRKHIGFVSSSLQQKFHPGDNAFEVVLSGAYASIGLYETPSDEIREKAITLLKELGCIHYANRNYENLSQGEKQRVLIARSLMSNPSLLILDEPTNGLDFIAREEFLETIEEIAKKENAPTMVYVTHHIEEILPAFNKTLLLKEGTVFSAGDTNEMISSSKLSQFLSLDVEVFWKNGRPLVSKRITSEKLF</sequence>
<evidence type="ECO:0000256" key="4">
    <source>
        <dbReference type="ARBA" id="ARBA00022840"/>
    </source>
</evidence>
<dbReference type="GO" id="GO:0005524">
    <property type="term" value="F:ATP binding"/>
    <property type="evidence" value="ECO:0007669"/>
    <property type="project" value="UniProtKB-KW"/>
</dbReference>
<evidence type="ECO:0000313" key="7">
    <source>
        <dbReference type="Proteomes" id="UP001589738"/>
    </source>
</evidence>
<comment type="caution">
    <text evidence="6">The sequence shown here is derived from an EMBL/GenBank/DDBJ whole genome shotgun (WGS) entry which is preliminary data.</text>
</comment>
<comment type="similarity">
    <text evidence="1">Belongs to the ABC transporter superfamily.</text>
</comment>
<feature type="domain" description="ABC transporter" evidence="5">
    <location>
        <begin position="3"/>
        <end position="243"/>
    </location>
</feature>
<dbReference type="EMBL" id="JBHLUU010000016">
    <property type="protein sequence ID" value="MFC0474554.1"/>
    <property type="molecule type" value="Genomic_DNA"/>
</dbReference>
<organism evidence="6 7">
    <name type="scientific">Robertmurraya beringensis</name>
    <dbReference type="NCBI Taxonomy" id="641660"/>
    <lineage>
        <taxon>Bacteria</taxon>
        <taxon>Bacillati</taxon>
        <taxon>Bacillota</taxon>
        <taxon>Bacilli</taxon>
        <taxon>Bacillales</taxon>
        <taxon>Bacillaceae</taxon>
        <taxon>Robertmurraya</taxon>
    </lineage>
</organism>
<evidence type="ECO:0000256" key="2">
    <source>
        <dbReference type="ARBA" id="ARBA00022448"/>
    </source>
</evidence>
<gene>
    <name evidence="6" type="ORF">ACFFHF_04485</name>
</gene>
<proteinExistence type="inferred from homology"/>
<keyword evidence="4 6" id="KW-0067">ATP-binding</keyword>
<keyword evidence="2" id="KW-0813">Transport</keyword>
<evidence type="ECO:0000259" key="5">
    <source>
        <dbReference type="PROSITE" id="PS50893"/>
    </source>
</evidence>
<dbReference type="InterPro" id="IPR017871">
    <property type="entry name" value="ABC_transporter-like_CS"/>
</dbReference>
<evidence type="ECO:0000313" key="6">
    <source>
        <dbReference type="EMBL" id="MFC0474554.1"/>
    </source>
</evidence>
<dbReference type="RefSeq" id="WP_160545449.1">
    <property type="nucleotide sequence ID" value="NZ_JBHLUU010000016.1"/>
</dbReference>
<dbReference type="SMART" id="SM00382">
    <property type="entry name" value="AAA"/>
    <property type="match status" value="1"/>
</dbReference>
<dbReference type="InterPro" id="IPR003593">
    <property type="entry name" value="AAA+_ATPase"/>
</dbReference>
<reference evidence="6 7" key="1">
    <citation type="submission" date="2024-09" db="EMBL/GenBank/DDBJ databases">
        <authorList>
            <person name="Sun Q."/>
            <person name="Mori K."/>
        </authorList>
    </citation>
    <scope>NUCLEOTIDE SEQUENCE [LARGE SCALE GENOMIC DNA]</scope>
    <source>
        <strain evidence="6 7">CGMCC 1.9126</strain>
    </source>
</reference>
<dbReference type="PANTHER" id="PTHR43553">
    <property type="entry name" value="HEAVY METAL TRANSPORTER"/>
    <property type="match status" value="1"/>
</dbReference>
<dbReference type="Gene3D" id="3.40.50.300">
    <property type="entry name" value="P-loop containing nucleotide triphosphate hydrolases"/>
    <property type="match status" value="1"/>
</dbReference>
<dbReference type="PANTHER" id="PTHR43553:SF3">
    <property type="entry name" value="ABC TRANSPORTER ATP-BINDING PROTEIN MODF"/>
    <property type="match status" value="1"/>
</dbReference>
<keyword evidence="3" id="KW-0547">Nucleotide-binding</keyword>
<evidence type="ECO:0000256" key="1">
    <source>
        <dbReference type="ARBA" id="ARBA00005417"/>
    </source>
</evidence>
<protein>
    <submittedName>
        <fullName evidence="6">ABC transporter ATP-binding protein</fullName>
    </submittedName>
</protein>
<dbReference type="InterPro" id="IPR003439">
    <property type="entry name" value="ABC_transporter-like_ATP-bd"/>
</dbReference>
<dbReference type="PROSITE" id="PS50893">
    <property type="entry name" value="ABC_TRANSPORTER_2"/>
    <property type="match status" value="1"/>
</dbReference>
<name>A0ABV6KMQ7_9BACI</name>
<dbReference type="SUPFAM" id="SSF52540">
    <property type="entry name" value="P-loop containing nucleoside triphosphate hydrolases"/>
    <property type="match status" value="1"/>
</dbReference>
<dbReference type="PROSITE" id="PS00211">
    <property type="entry name" value="ABC_TRANSPORTER_1"/>
    <property type="match status" value="1"/>
</dbReference>
<dbReference type="Proteomes" id="UP001589738">
    <property type="component" value="Unassembled WGS sequence"/>
</dbReference>
<dbReference type="InterPro" id="IPR050095">
    <property type="entry name" value="ECF_ABC_transporter_ATP-bd"/>
</dbReference>
<dbReference type="Pfam" id="PF00005">
    <property type="entry name" value="ABC_tran"/>
    <property type="match status" value="1"/>
</dbReference>
<dbReference type="InterPro" id="IPR027417">
    <property type="entry name" value="P-loop_NTPase"/>
</dbReference>